<organism evidence="2 3">
    <name type="scientific">Gossypium australe</name>
    <dbReference type="NCBI Taxonomy" id="47621"/>
    <lineage>
        <taxon>Eukaryota</taxon>
        <taxon>Viridiplantae</taxon>
        <taxon>Streptophyta</taxon>
        <taxon>Embryophyta</taxon>
        <taxon>Tracheophyta</taxon>
        <taxon>Spermatophyta</taxon>
        <taxon>Magnoliopsida</taxon>
        <taxon>eudicotyledons</taxon>
        <taxon>Gunneridae</taxon>
        <taxon>Pentapetalae</taxon>
        <taxon>rosids</taxon>
        <taxon>malvids</taxon>
        <taxon>Malvales</taxon>
        <taxon>Malvaceae</taxon>
        <taxon>Malvoideae</taxon>
        <taxon>Gossypium</taxon>
    </lineage>
</organism>
<evidence type="ECO:0000313" key="3">
    <source>
        <dbReference type="Proteomes" id="UP000325315"/>
    </source>
</evidence>
<dbReference type="AlphaFoldDB" id="A0A5B6VPX3"/>
<comment type="caution">
    <text evidence="2">The sequence shown here is derived from an EMBL/GenBank/DDBJ whole genome shotgun (WGS) entry which is preliminary data.</text>
</comment>
<keyword evidence="3" id="KW-1185">Reference proteome</keyword>
<dbReference type="Proteomes" id="UP000325315">
    <property type="component" value="Unassembled WGS sequence"/>
</dbReference>
<name>A0A5B6VPX3_9ROSI</name>
<reference evidence="3" key="1">
    <citation type="journal article" date="2019" name="Plant Biotechnol. J.">
        <title>Genome sequencing of the Australian wild diploid species Gossypium australe highlights disease resistance and delayed gland morphogenesis.</title>
        <authorList>
            <person name="Cai Y."/>
            <person name="Cai X."/>
            <person name="Wang Q."/>
            <person name="Wang P."/>
            <person name="Zhang Y."/>
            <person name="Cai C."/>
            <person name="Xu Y."/>
            <person name="Wang K."/>
            <person name="Zhou Z."/>
            <person name="Wang C."/>
            <person name="Geng S."/>
            <person name="Li B."/>
            <person name="Dong Q."/>
            <person name="Hou Y."/>
            <person name="Wang H."/>
            <person name="Ai P."/>
            <person name="Liu Z."/>
            <person name="Yi F."/>
            <person name="Sun M."/>
            <person name="An G."/>
            <person name="Cheng J."/>
            <person name="Zhang Y."/>
            <person name="Shi Q."/>
            <person name="Xie Y."/>
            <person name="Shi X."/>
            <person name="Chang Y."/>
            <person name="Huang F."/>
            <person name="Chen Y."/>
            <person name="Hong S."/>
            <person name="Mi L."/>
            <person name="Sun Q."/>
            <person name="Zhang L."/>
            <person name="Zhou B."/>
            <person name="Peng R."/>
            <person name="Zhang X."/>
            <person name="Liu F."/>
        </authorList>
    </citation>
    <scope>NUCLEOTIDE SEQUENCE [LARGE SCALE GENOMIC DNA]</scope>
    <source>
        <strain evidence="3">cv. PA1801</strain>
    </source>
</reference>
<sequence length="147" mass="16796">MHFKGREARFPMLKSKKEEVERENRTEPIAPQLFQGKRKKSKDSRFPHTHIGCEKENELQVLRRTPPFAKMCFHIVSFSAQAEVRARHLAMNSVTVEIDSSERWACHVKAGPSNDCTKSLRHSATFCATGPHLGRECALTHSIKIDK</sequence>
<accession>A0A5B6VPX3</accession>
<feature type="compositionally biased region" description="Basic and acidic residues" evidence="1">
    <location>
        <begin position="1"/>
        <end position="26"/>
    </location>
</feature>
<feature type="region of interest" description="Disordered" evidence="1">
    <location>
        <begin position="1"/>
        <end position="49"/>
    </location>
</feature>
<evidence type="ECO:0000256" key="1">
    <source>
        <dbReference type="SAM" id="MobiDB-lite"/>
    </source>
</evidence>
<dbReference type="EMBL" id="SMMG02000006">
    <property type="protein sequence ID" value="KAA3471112.1"/>
    <property type="molecule type" value="Genomic_DNA"/>
</dbReference>
<gene>
    <name evidence="2" type="ORF">EPI10_016766</name>
</gene>
<evidence type="ECO:0000313" key="2">
    <source>
        <dbReference type="EMBL" id="KAA3471112.1"/>
    </source>
</evidence>
<proteinExistence type="predicted"/>
<protein>
    <submittedName>
        <fullName evidence="2">Uncharacterized protein</fullName>
    </submittedName>
</protein>